<dbReference type="InterPro" id="IPR003838">
    <property type="entry name" value="ABC3_permease_C"/>
</dbReference>
<feature type="transmembrane region" description="Helical" evidence="7">
    <location>
        <begin position="304"/>
        <end position="333"/>
    </location>
</feature>
<dbReference type="GO" id="GO:0005886">
    <property type="term" value="C:plasma membrane"/>
    <property type="evidence" value="ECO:0007669"/>
    <property type="project" value="UniProtKB-SubCell"/>
</dbReference>
<evidence type="ECO:0000256" key="3">
    <source>
        <dbReference type="ARBA" id="ARBA00022692"/>
    </source>
</evidence>
<dbReference type="GO" id="GO:0022857">
    <property type="term" value="F:transmembrane transporter activity"/>
    <property type="evidence" value="ECO:0007669"/>
    <property type="project" value="TreeGrafter"/>
</dbReference>
<feature type="domain" description="ABC3 transporter permease C-terminal" evidence="8">
    <location>
        <begin position="265"/>
        <end position="382"/>
    </location>
</feature>
<evidence type="ECO:0000256" key="1">
    <source>
        <dbReference type="ARBA" id="ARBA00004651"/>
    </source>
</evidence>
<evidence type="ECO:0000256" key="5">
    <source>
        <dbReference type="ARBA" id="ARBA00023136"/>
    </source>
</evidence>
<evidence type="ECO:0000313" key="9">
    <source>
        <dbReference type="EMBL" id="NEM92496.1"/>
    </source>
</evidence>
<feature type="transmembrane region" description="Helical" evidence="7">
    <location>
        <begin position="262"/>
        <end position="283"/>
    </location>
</feature>
<dbReference type="EMBL" id="JAAGWZ010000005">
    <property type="protein sequence ID" value="NEM92496.1"/>
    <property type="molecule type" value="Genomic_DNA"/>
</dbReference>
<name>A0A7C9TRX1_9MICO</name>
<gene>
    <name evidence="9" type="ORF">G3T37_14175</name>
</gene>
<reference evidence="9 10" key="1">
    <citation type="journal article" date="2014" name="Int. J. Syst. Evol. Microbiol.">
        <title>Description of Galbitalea soli gen. nov., sp. nov., and Frondihabitans sucicola sp. nov.</title>
        <authorList>
            <person name="Kim S.J."/>
            <person name="Lim J.M."/>
            <person name="Ahn J.H."/>
            <person name="Weon H.Y."/>
            <person name="Hamada M."/>
            <person name="Suzuki K."/>
            <person name="Ahn T.Y."/>
            <person name="Kwon S.W."/>
        </authorList>
    </citation>
    <scope>NUCLEOTIDE SEQUENCE [LARGE SCALE GENOMIC DNA]</scope>
    <source>
        <strain evidence="9 10">NBRC 108727</strain>
    </source>
</reference>
<evidence type="ECO:0000256" key="7">
    <source>
        <dbReference type="SAM" id="Phobius"/>
    </source>
</evidence>
<keyword evidence="10" id="KW-1185">Reference proteome</keyword>
<evidence type="ECO:0000256" key="2">
    <source>
        <dbReference type="ARBA" id="ARBA00022475"/>
    </source>
</evidence>
<dbReference type="Pfam" id="PF02687">
    <property type="entry name" value="FtsX"/>
    <property type="match status" value="1"/>
</dbReference>
<dbReference type="InterPro" id="IPR050250">
    <property type="entry name" value="Macrolide_Exporter_MacB"/>
</dbReference>
<protein>
    <submittedName>
        <fullName evidence="9">ABC transporter permease</fullName>
    </submittedName>
</protein>
<evidence type="ECO:0000256" key="6">
    <source>
        <dbReference type="ARBA" id="ARBA00038076"/>
    </source>
</evidence>
<organism evidence="9 10">
    <name type="scientific">Galbitalea soli</name>
    <dbReference type="NCBI Taxonomy" id="1268042"/>
    <lineage>
        <taxon>Bacteria</taxon>
        <taxon>Bacillati</taxon>
        <taxon>Actinomycetota</taxon>
        <taxon>Actinomycetes</taxon>
        <taxon>Micrococcales</taxon>
        <taxon>Microbacteriaceae</taxon>
        <taxon>Galbitalea</taxon>
    </lineage>
</organism>
<comment type="caution">
    <text evidence="9">The sequence shown here is derived from an EMBL/GenBank/DDBJ whole genome shotgun (WGS) entry which is preliminary data.</text>
</comment>
<dbReference type="PANTHER" id="PTHR30572">
    <property type="entry name" value="MEMBRANE COMPONENT OF TRANSPORTER-RELATED"/>
    <property type="match status" value="1"/>
</dbReference>
<keyword evidence="3 7" id="KW-0812">Transmembrane</keyword>
<keyword evidence="5 7" id="KW-0472">Membrane</keyword>
<keyword evidence="4 7" id="KW-1133">Transmembrane helix</keyword>
<keyword evidence="2" id="KW-1003">Cell membrane</keyword>
<dbReference type="Proteomes" id="UP000479756">
    <property type="component" value="Unassembled WGS sequence"/>
</dbReference>
<proteinExistence type="inferred from homology"/>
<comment type="subcellular location">
    <subcellularLocation>
        <location evidence="1">Cell membrane</location>
        <topology evidence="1">Multi-pass membrane protein</topology>
    </subcellularLocation>
</comment>
<comment type="similarity">
    <text evidence="6">Belongs to the ABC-4 integral membrane protein family.</text>
</comment>
<evidence type="ECO:0000259" key="8">
    <source>
        <dbReference type="Pfam" id="PF02687"/>
    </source>
</evidence>
<evidence type="ECO:0000256" key="4">
    <source>
        <dbReference type="ARBA" id="ARBA00022989"/>
    </source>
</evidence>
<dbReference type="AlphaFoldDB" id="A0A7C9TRX1"/>
<accession>A0A7C9TRX1</accession>
<dbReference type="PANTHER" id="PTHR30572:SF4">
    <property type="entry name" value="ABC TRANSPORTER PERMEASE YTRF"/>
    <property type="match status" value="1"/>
</dbReference>
<sequence>MNLLRIALQSIAVNWVRTLLAIIALSSSVVGVVTVASAAATIETTVTHRALMADGSPSTLLVSGLNGAEGLTESVEWKAQLQPYVGGGSVARIAQLESATIVSEGRSDSVDISFTEPELTRNHPFEVLGGRWLGGRRDTVAVPVVVNRLEANALDLRLGGAIELRASTAETTLQALVVGVVEDGAHDQRAYVALADADAFLRGNQAQLTTSLEVAAPGLATEDLTRRLNGLSSLRGVRVDWAVQRVDTVGGLRQEVEATRSAFLVVGILGLVAGAVAVANIGLSAVRERSSELSLRRALGARRWHLPAVMVLESQLIAVVAGVVAIAMSWAIYPTLAQQFGAPYGIAAPPYPTAVAAAGILVGMGTALLGGLVPAVHSMRAPIASIMRA</sequence>
<evidence type="ECO:0000313" key="10">
    <source>
        <dbReference type="Proteomes" id="UP000479756"/>
    </source>
</evidence>
<dbReference type="RefSeq" id="WP_163474551.1">
    <property type="nucleotide sequence ID" value="NZ_JAAGWZ010000005.1"/>
</dbReference>
<feature type="transmembrane region" description="Helical" evidence="7">
    <location>
        <begin position="353"/>
        <end position="376"/>
    </location>
</feature>